<dbReference type="Proteomes" id="UP001234178">
    <property type="component" value="Unassembled WGS sequence"/>
</dbReference>
<gene>
    <name evidence="1" type="ORF">OUZ56_004467</name>
</gene>
<sequence length="71" mass="8311">MLIPAGILVFLTKMKKWEGYTLTTFVKIGKNRHLLKFDKKHTIYSKLNADSGWNISFPGRCQLQRELLSWV</sequence>
<comment type="caution">
    <text evidence="1">The sequence shown here is derived from an EMBL/GenBank/DDBJ whole genome shotgun (WGS) entry which is preliminary data.</text>
</comment>
<evidence type="ECO:0000313" key="2">
    <source>
        <dbReference type="Proteomes" id="UP001234178"/>
    </source>
</evidence>
<name>A0ABQ9YPV7_9CRUS</name>
<reference evidence="1 2" key="1">
    <citation type="journal article" date="2023" name="Nucleic Acids Res.">
        <title>The hologenome of Daphnia magna reveals possible DNA methylation and microbiome-mediated evolution of the host genome.</title>
        <authorList>
            <person name="Chaturvedi A."/>
            <person name="Li X."/>
            <person name="Dhandapani V."/>
            <person name="Marshall H."/>
            <person name="Kissane S."/>
            <person name="Cuenca-Cambronero M."/>
            <person name="Asole G."/>
            <person name="Calvet F."/>
            <person name="Ruiz-Romero M."/>
            <person name="Marangio P."/>
            <person name="Guigo R."/>
            <person name="Rago D."/>
            <person name="Mirbahai L."/>
            <person name="Eastwood N."/>
            <person name="Colbourne J.K."/>
            <person name="Zhou J."/>
            <person name="Mallon E."/>
            <person name="Orsini L."/>
        </authorList>
    </citation>
    <scope>NUCLEOTIDE SEQUENCE [LARGE SCALE GENOMIC DNA]</scope>
    <source>
        <strain evidence="1">LRV0_1</strain>
    </source>
</reference>
<dbReference type="EMBL" id="JAOYFB010000001">
    <property type="protein sequence ID" value="KAK4002655.1"/>
    <property type="molecule type" value="Genomic_DNA"/>
</dbReference>
<protein>
    <submittedName>
        <fullName evidence="1">Uncharacterized protein</fullName>
    </submittedName>
</protein>
<accession>A0ABQ9YPV7</accession>
<keyword evidence="2" id="KW-1185">Reference proteome</keyword>
<organism evidence="1 2">
    <name type="scientific">Daphnia magna</name>
    <dbReference type="NCBI Taxonomy" id="35525"/>
    <lineage>
        <taxon>Eukaryota</taxon>
        <taxon>Metazoa</taxon>
        <taxon>Ecdysozoa</taxon>
        <taxon>Arthropoda</taxon>
        <taxon>Crustacea</taxon>
        <taxon>Branchiopoda</taxon>
        <taxon>Diplostraca</taxon>
        <taxon>Cladocera</taxon>
        <taxon>Anomopoda</taxon>
        <taxon>Daphniidae</taxon>
        <taxon>Daphnia</taxon>
    </lineage>
</organism>
<evidence type="ECO:0000313" key="1">
    <source>
        <dbReference type="EMBL" id="KAK4002655.1"/>
    </source>
</evidence>
<proteinExistence type="predicted"/>